<organism evidence="2 3">
    <name type="scientific">Blepharisma stoltei</name>
    <dbReference type="NCBI Taxonomy" id="1481888"/>
    <lineage>
        <taxon>Eukaryota</taxon>
        <taxon>Sar</taxon>
        <taxon>Alveolata</taxon>
        <taxon>Ciliophora</taxon>
        <taxon>Postciliodesmatophora</taxon>
        <taxon>Heterotrichea</taxon>
        <taxon>Heterotrichida</taxon>
        <taxon>Blepharismidae</taxon>
        <taxon>Blepharisma</taxon>
    </lineage>
</organism>
<sequence length="348" mass="37862">MIPSLLLFSLIPFTSANYPSPHSISSQNTCLSYQCATTSNIAIPTGSCGRQVNNTVYLQPCSSSAPYCQTSNLTCIAAPVNNTDLPYPGEPCISSCKFGTCKNNYCFGAALLESCTSHEQCNPGLRCGPNNQCVAQINIGDMGCRDFHDCVNWATCNWTYGTSNGVCNQYATISNGDIVTDCTNGFSYLCQSGFCKKSANDFYGSLGVCSEAPVSTAQMPTKCSSDMDCEGSDGDNIYLSSCTCGYNSQGAFYCQPFIGDAAGLSYISTWVKSLQRTNKCNTVRRSASGCLQFVNKLDDTTRATWEYLYYPQLQNNDQCVQATYNYPYYYDSANFLCVFVSVAISFLI</sequence>
<feature type="chain" id="PRO_5043975728" evidence="1">
    <location>
        <begin position="17"/>
        <end position="348"/>
    </location>
</feature>
<dbReference type="Proteomes" id="UP001162131">
    <property type="component" value="Unassembled WGS sequence"/>
</dbReference>
<keyword evidence="3" id="KW-1185">Reference proteome</keyword>
<gene>
    <name evidence="2" type="ORF">BSTOLATCC_MIC53421</name>
</gene>
<reference evidence="2" key="1">
    <citation type="submission" date="2021-09" db="EMBL/GenBank/DDBJ databases">
        <authorList>
            <consortium name="AG Swart"/>
            <person name="Singh M."/>
            <person name="Singh A."/>
            <person name="Seah K."/>
            <person name="Emmerich C."/>
        </authorList>
    </citation>
    <scope>NUCLEOTIDE SEQUENCE</scope>
    <source>
        <strain evidence="2">ATCC30299</strain>
    </source>
</reference>
<dbReference type="EMBL" id="CAJZBQ010000053">
    <property type="protein sequence ID" value="CAG9331349.1"/>
    <property type="molecule type" value="Genomic_DNA"/>
</dbReference>
<keyword evidence="1" id="KW-0732">Signal</keyword>
<evidence type="ECO:0000313" key="2">
    <source>
        <dbReference type="EMBL" id="CAG9331349.1"/>
    </source>
</evidence>
<accession>A0AAU9K013</accession>
<dbReference type="AlphaFoldDB" id="A0AAU9K013"/>
<protein>
    <submittedName>
        <fullName evidence="2">Uncharacterized protein</fullName>
    </submittedName>
</protein>
<proteinExistence type="predicted"/>
<evidence type="ECO:0000313" key="3">
    <source>
        <dbReference type="Proteomes" id="UP001162131"/>
    </source>
</evidence>
<name>A0AAU9K013_9CILI</name>
<comment type="caution">
    <text evidence="2">The sequence shown here is derived from an EMBL/GenBank/DDBJ whole genome shotgun (WGS) entry which is preliminary data.</text>
</comment>
<evidence type="ECO:0000256" key="1">
    <source>
        <dbReference type="SAM" id="SignalP"/>
    </source>
</evidence>
<feature type="signal peptide" evidence="1">
    <location>
        <begin position="1"/>
        <end position="16"/>
    </location>
</feature>